<reference evidence="9" key="1">
    <citation type="submission" date="2021-01" db="EMBL/GenBank/DDBJ databases">
        <title>Whole genome shotgun sequence of Actinocatenispora rupis NBRC 107355.</title>
        <authorList>
            <person name="Komaki H."/>
            <person name="Tamura T."/>
        </authorList>
    </citation>
    <scope>NUCLEOTIDE SEQUENCE</scope>
    <source>
        <strain evidence="9">NBRC 107355</strain>
    </source>
</reference>
<comment type="caution">
    <text evidence="9">The sequence shown here is derived from an EMBL/GenBank/DDBJ whole genome shotgun (WGS) entry which is preliminary data.</text>
</comment>
<feature type="transmembrane region" description="Helical" evidence="7">
    <location>
        <begin position="301"/>
        <end position="319"/>
    </location>
</feature>
<evidence type="ECO:0000259" key="8">
    <source>
        <dbReference type="PROSITE" id="PS50850"/>
    </source>
</evidence>
<accession>A0A8J3J110</accession>
<organism evidence="9 10">
    <name type="scientific">Actinocatenispora rupis</name>
    <dbReference type="NCBI Taxonomy" id="519421"/>
    <lineage>
        <taxon>Bacteria</taxon>
        <taxon>Bacillati</taxon>
        <taxon>Actinomycetota</taxon>
        <taxon>Actinomycetes</taxon>
        <taxon>Micromonosporales</taxon>
        <taxon>Micromonosporaceae</taxon>
        <taxon>Actinocatenispora</taxon>
    </lineage>
</organism>
<dbReference type="PROSITE" id="PS50850">
    <property type="entry name" value="MFS"/>
    <property type="match status" value="1"/>
</dbReference>
<sequence>MVGTRRRAAALAVLLAMQVMVVLDGTVVTVALPTIQDRLGFSPSGLAWVVNGYLVAFAGLLLLSGRLGDLLGRRRVFLAGLVAFTAASVVCGAAVDPAMLVAGRFVQGVGGALASAVILGMVVALYPEPRGRATAMGVYSVVSAGGGVLGLVAGGVLTETLGWRGAFGVNVPIGVATLLLALRLVPADRGTRGQRADVPGAVLVTAGLSLAVYAIVRVADPAAATAPTLVLGAAAVALLAAFAVRQATAADPLLPPRLLRDRTAALANLVVVLVFAAGFGFQFVTALYLQRILGLDALHTGLAFVPAPVTLGGVSLLAAGRLVTRYGARPVLAAGLATLGTGLLVLGRAPVHGTYAVDVLPALVVMGLGMGLAVPAAMVLAMSSAAPADGGLASGLTNTAQQAGAAVGLAVLAGLAAATTHGRLAGGAAALPALRDGYATSLRVAAGFAFAAVLVTLAVPARRPAAAAVPDEQDAPLPLS</sequence>
<dbReference type="Pfam" id="PF07690">
    <property type="entry name" value="MFS_1"/>
    <property type="match status" value="1"/>
</dbReference>
<name>A0A8J3J110_9ACTN</name>
<comment type="subcellular location">
    <subcellularLocation>
        <location evidence="1">Cell membrane</location>
        <topology evidence="1">Multi-pass membrane protein</topology>
    </subcellularLocation>
</comment>
<dbReference type="Proteomes" id="UP000612808">
    <property type="component" value="Unassembled WGS sequence"/>
</dbReference>
<feature type="transmembrane region" description="Helical" evidence="7">
    <location>
        <begin position="198"/>
        <end position="216"/>
    </location>
</feature>
<keyword evidence="5 7" id="KW-1133">Transmembrane helix</keyword>
<evidence type="ECO:0000256" key="7">
    <source>
        <dbReference type="SAM" id="Phobius"/>
    </source>
</evidence>
<evidence type="ECO:0000256" key="4">
    <source>
        <dbReference type="ARBA" id="ARBA00022692"/>
    </source>
</evidence>
<dbReference type="Gene3D" id="1.20.1250.20">
    <property type="entry name" value="MFS general substrate transporter like domains"/>
    <property type="match status" value="1"/>
</dbReference>
<dbReference type="PANTHER" id="PTHR42718">
    <property type="entry name" value="MAJOR FACILITATOR SUPERFAMILY MULTIDRUG TRANSPORTER MFSC"/>
    <property type="match status" value="1"/>
</dbReference>
<feature type="transmembrane region" description="Helical" evidence="7">
    <location>
        <begin position="265"/>
        <end position="289"/>
    </location>
</feature>
<dbReference type="InterPro" id="IPR020846">
    <property type="entry name" value="MFS_dom"/>
</dbReference>
<keyword evidence="2" id="KW-0813">Transport</keyword>
<feature type="transmembrane region" description="Helical" evidence="7">
    <location>
        <begin position="403"/>
        <end position="421"/>
    </location>
</feature>
<protein>
    <submittedName>
        <fullName evidence="9">MFS transporter</fullName>
    </submittedName>
</protein>
<feature type="transmembrane region" description="Helical" evidence="7">
    <location>
        <begin position="163"/>
        <end position="186"/>
    </location>
</feature>
<dbReference type="GO" id="GO:0022857">
    <property type="term" value="F:transmembrane transporter activity"/>
    <property type="evidence" value="ECO:0007669"/>
    <property type="project" value="InterPro"/>
</dbReference>
<dbReference type="SUPFAM" id="SSF103473">
    <property type="entry name" value="MFS general substrate transporter"/>
    <property type="match status" value="1"/>
</dbReference>
<keyword evidence="6 7" id="KW-0472">Membrane</keyword>
<feature type="transmembrane region" description="Helical" evidence="7">
    <location>
        <begin position="101"/>
        <end position="126"/>
    </location>
</feature>
<dbReference type="PANTHER" id="PTHR42718:SF46">
    <property type="entry name" value="BLR6921 PROTEIN"/>
    <property type="match status" value="1"/>
</dbReference>
<keyword evidence="4 7" id="KW-0812">Transmembrane</keyword>
<evidence type="ECO:0000256" key="6">
    <source>
        <dbReference type="ARBA" id="ARBA00023136"/>
    </source>
</evidence>
<evidence type="ECO:0000256" key="3">
    <source>
        <dbReference type="ARBA" id="ARBA00022475"/>
    </source>
</evidence>
<dbReference type="EMBL" id="BOMB01000017">
    <property type="protein sequence ID" value="GID12233.1"/>
    <property type="molecule type" value="Genomic_DNA"/>
</dbReference>
<feature type="domain" description="Major facilitator superfamily (MFS) profile" evidence="8">
    <location>
        <begin position="10"/>
        <end position="463"/>
    </location>
</feature>
<dbReference type="InterPro" id="IPR011701">
    <property type="entry name" value="MFS"/>
</dbReference>
<feature type="transmembrane region" description="Helical" evidence="7">
    <location>
        <begin position="331"/>
        <end position="347"/>
    </location>
</feature>
<keyword evidence="3" id="KW-1003">Cell membrane</keyword>
<feature type="transmembrane region" description="Helical" evidence="7">
    <location>
        <begin position="441"/>
        <end position="459"/>
    </location>
</feature>
<feature type="transmembrane region" description="Helical" evidence="7">
    <location>
        <begin position="359"/>
        <end position="382"/>
    </location>
</feature>
<feature type="transmembrane region" description="Helical" evidence="7">
    <location>
        <begin position="47"/>
        <end position="64"/>
    </location>
</feature>
<proteinExistence type="predicted"/>
<dbReference type="Gene3D" id="1.20.1720.10">
    <property type="entry name" value="Multidrug resistance protein D"/>
    <property type="match status" value="1"/>
</dbReference>
<feature type="transmembrane region" description="Helical" evidence="7">
    <location>
        <begin position="222"/>
        <end position="244"/>
    </location>
</feature>
<dbReference type="GO" id="GO:0005886">
    <property type="term" value="C:plasma membrane"/>
    <property type="evidence" value="ECO:0007669"/>
    <property type="project" value="UniProtKB-SubCell"/>
</dbReference>
<evidence type="ECO:0000256" key="2">
    <source>
        <dbReference type="ARBA" id="ARBA00022448"/>
    </source>
</evidence>
<feature type="transmembrane region" description="Helical" evidence="7">
    <location>
        <begin position="76"/>
        <end position="95"/>
    </location>
</feature>
<feature type="transmembrane region" description="Helical" evidence="7">
    <location>
        <begin position="138"/>
        <end position="157"/>
    </location>
</feature>
<evidence type="ECO:0000313" key="10">
    <source>
        <dbReference type="Proteomes" id="UP000612808"/>
    </source>
</evidence>
<dbReference type="AlphaFoldDB" id="A0A8J3J110"/>
<keyword evidence="10" id="KW-1185">Reference proteome</keyword>
<dbReference type="CDD" id="cd17321">
    <property type="entry name" value="MFS_MMR_MDR_like"/>
    <property type="match status" value="1"/>
</dbReference>
<dbReference type="RefSeq" id="WP_203658215.1">
    <property type="nucleotide sequence ID" value="NZ_BAAAZM010000009.1"/>
</dbReference>
<evidence type="ECO:0000256" key="5">
    <source>
        <dbReference type="ARBA" id="ARBA00022989"/>
    </source>
</evidence>
<evidence type="ECO:0000313" key="9">
    <source>
        <dbReference type="EMBL" id="GID12233.1"/>
    </source>
</evidence>
<evidence type="ECO:0000256" key="1">
    <source>
        <dbReference type="ARBA" id="ARBA00004651"/>
    </source>
</evidence>
<gene>
    <name evidence="9" type="ORF">Aru02nite_31220</name>
</gene>
<dbReference type="InterPro" id="IPR036259">
    <property type="entry name" value="MFS_trans_sf"/>
</dbReference>